<organism evidence="1 2">
    <name type="scientific">Marinomonas balearica</name>
    <dbReference type="NCBI Taxonomy" id="491947"/>
    <lineage>
        <taxon>Bacteria</taxon>
        <taxon>Pseudomonadati</taxon>
        <taxon>Pseudomonadota</taxon>
        <taxon>Gammaproteobacteria</taxon>
        <taxon>Oceanospirillales</taxon>
        <taxon>Oceanospirillaceae</taxon>
        <taxon>Marinomonas</taxon>
    </lineage>
</organism>
<comment type="caution">
    <text evidence="1">The sequence shown here is derived from an EMBL/GenBank/DDBJ whole genome shotgun (WGS) entry which is preliminary data.</text>
</comment>
<proteinExistence type="predicted"/>
<name>A0A4R6MBI9_9GAMM</name>
<dbReference type="EMBL" id="SNXC01000012">
    <property type="protein sequence ID" value="TDO97599.1"/>
    <property type="molecule type" value="Genomic_DNA"/>
</dbReference>
<keyword evidence="2" id="KW-1185">Reference proteome</keyword>
<evidence type="ECO:0000313" key="1">
    <source>
        <dbReference type="EMBL" id="TDO97599.1"/>
    </source>
</evidence>
<reference evidence="1 2" key="1">
    <citation type="submission" date="2019-03" db="EMBL/GenBank/DDBJ databases">
        <title>Genomic Encyclopedia of Type Strains, Phase III (KMG-III): the genomes of soil and plant-associated and newly described type strains.</title>
        <authorList>
            <person name="Whitman W."/>
        </authorList>
    </citation>
    <scope>NUCLEOTIDE SEQUENCE [LARGE SCALE GENOMIC DNA]</scope>
    <source>
        <strain evidence="1 2">CECT 7378</strain>
    </source>
</reference>
<protein>
    <submittedName>
        <fullName evidence="1">Monosaccharide ABC transporter substrate-binding protein (CUT2 family)</fullName>
    </submittedName>
</protein>
<dbReference type="RefSeq" id="WP_133504157.1">
    <property type="nucleotide sequence ID" value="NZ_SNXC01000012.1"/>
</dbReference>
<dbReference type="SUPFAM" id="SSF53822">
    <property type="entry name" value="Periplasmic binding protein-like I"/>
    <property type="match status" value="1"/>
</dbReference>
<dbReference type="OrthoDB" id="9784024at2"/>
<dbReference type="AlphaFoldDB" id="A0A4R6MBI9"/>
<gene>
    <name evidence="1" type="ORF">DFP79_2422</name>
</gene>
<evidence type="ECO:0000313" key="2">
    <source>
        <dbReference type="Proteomes" id="UP000294656"/>
    </source>
</evidence>
<sequence>MPQTFYLAKVLFLFCIVLISSVGQCGSLKSYLVTTEDFFDLFPAEKVLSDQFSARIGSPSSSISISQSRPVRIALVLSLPVEDMANGLFIYSLKRRLQELRIDFHLDLIPTERLADFKLNGNVNGIVPDFIVFDQLSPAVLPLIERLLKRRFPKVIFRNLVMPVKSWLNHSPLLYAGVDENKSMERLASYLARQVPDGAMIDALTSSEDAFAKLRCDRFFDELHKRGMNVRHSLHIDNTVAAAKNAADELIRQLSPPYFIFGCTGQLSQGIVEAIKHHSGTLVTTNSWGKGRIEIKWLEQGYTSVIVLPMNDHVAIAVAEAIKNELSFDPVPKIYISRTSLLTQDMDSESAHLMFQQAYPYASSLWSKE</sequence>
<dbReference type="InterPro" id="IPR028082">
    <property type="entry name" value="Peripla_BP_I"/>
</dbReference>
<dbReference type="Proteomes" id="UP000294656">
    <property type="component" value="Unassembled WGS sequence"/>
</dbReference>
<dbReference type="Gene3D" id="3.40.50.2300">
    <property type="match status" value="2"/>
</dbReference>
<accession>A0A4R6MBI9</accession>